<evidence type="ECO:0000313" key="2">
    <source>
        <dbReference type="EMBL" id="KZT62684.1"/>
    </source>
</evidence>
<proteinExistence type="predicted"/>
<dbReference type="InParanoid" id="A0A165K4V9"/>
<accession>A0A165K4V9</accession>
<evidence type="ECO:0000313" key="3">
    <source>
        <dbReference type="Proteomes" id="UP000076842"/>
    </source>
</evidence>
<dbReference type="EMBL" id="KV423915">
    <property type="protein sequence ID" value="KZT62684.1"/>
    <property type="molecule type" value="Genomic_DNA"/>
</dbReference>
<dbReference type="Proteomes" id="UP000076842">
    <property type="component" value="Unassembled WGS sequence"/>
</dbReference>
<keyword evidence="3" id="KW-1185">Reference proteome</keyword>
<reference evidence="2 3" key="1">
    <citation type="journal article" date="2016" name="Mol. Biol. Evol.">
        <title>Comparative Genomics of Early-Diverging Mushroom-Forming Fungi Provides Insights into the Origins of Lignocellulose Decay Capabilities.</title>
        <authorList>
            <person name="Nagy L.G."/>
            <person name="Riley R."/>
            <person name="Tritt A."/>
            <person name="Adam C."/>
            <person name="Daum C."/>
            <person name="Floudas D."/>
            <person name="Sun H."/>
            <person name="Yadav J.S."/>
            <person name="Pangilinan J."/>
            <person name="Larsson K.H."/>
            <person name="Matsuura K."/>
            <person name="Barry K."/>
            <person name="Labutti K."/>
            <person name="Kuo R."/>
            <person name="Ohm R.A."/>
            <person name="Bhattacharya S.S."/>
            <person name="Shirouzu T."/>
            <person name="Yoshinaga Y."/>
            <person name="Martin F.M."/>
            <person name="Grigoriev I.V."/>
            <person name="Hibbett D.S."/>
        </authorList>
    </citation>
    <scope>NUCLEOTIDE SEQUENCE [LARGE SCALE GENOMIC DNA]</scope>
    <source>
        <strain evidence="2 3">HHB12733</strain>
    </source>
</reference>
<feature type="compositionally biased region" description="Basic residues" evidence="1">
    <location>
        <begin position="59"/>
        <end position="70"/>
    </location>
</feature>
<protein>
    <submittedName>
        <fullName evidence="2">Uncharacterized protein</fullName>
    </submittedName>
</protein>
<gene>
    <name evidence="2" type="ORF">CALCODRAFT_140529</name>
</gene>
<organism evidence="2 3">
    <name type="scientific">Calocera cornea HHB12733</name>
    <dbReference type="NCBI Taxonomy" id="1353952"/>
    <lineage>
        <taxon>Eukaryota</taxon>
        <taxon>Fungi</taxon>
        <taxon>Dikarya</taxon>
        <taxon>Basidiomycota</taxon>
        <taxon>Agaricomycotina</taxon>
        <taxon>Dacrymycetes</taxon>
        <taxon>Dacrymycetales</taxon>
        <taxon>Dacrymycetaceae</taxon>
        <taxon>Calocera</taxon>
    </lineage>
</organism>
<feature type="compositionally biased region" description="Basic residues" evidence="1">
    <location>
        <begin position="1"/>
        <end position="14"/>
    </location>
</feature>
<name>A0A165K4V9_9BASI</name>
<evidence type="ECO:0000256" key="1">
    <source>
        <dbReference type="SAM" id="MobiDB-lite"/>
    </source>
</evidence>
<dbReference type="AlphaFoldDB" id="A0A165K4V9"/>
<feature type="region of interest" description="Disordered" evidence="1">
    <location>
        <begin position="1"/>
        <end position="85"/>
    </location>
</feature>
<sequence length="99" mass="11454">MYQRKHPGGRRQRTAAHPGGEPAPIRRLPRSRMYERKLPGGRRQRNAAHPGYETTSSRPGRRLSRLHQRARLPNGRRQLNGARPSRGSVLKFEFIAWSH</sequence>